<dbReference type="Proteomes" id="UP000054558">
    <property type="component" value="Unassembled WGS sequence"/>
</dbReference>
<dbReference type="Pfam" id="PF10197">
    <property type="entry name" value="Cir_N"/>
    <property type="match status" value="1"/>
</dbReference>
<accession>A0A1Y1IG71</accession>
<dbReference type="PANTHER" id="PTHR22093:SF0">
    <property type="entry name" value="LEUKOCYTE RECEPTOR CLUSTER MEMBER 1"/>
    <property type="match status" value="1"/>
</dbReference>
<dbReference type="InterPro" id="IPR019339">
    <property type="entry name" value="CIR_N_dom"/>
</dbReference>
<dbReference type="AlphaFoldDB" id="A0A1Y1IG71"/>
<sequence>MGGHGGLNILPQKSWHVYNYEAREKVRRDEEAHAAEEQNQRDRQLQVEGELRRRKLLDKAKKRHRNEDNLTGEPARLAANSEPAAPQSNALQTAQPQEHINLFEGVTPPEPVKKGSRTAVGSLKAEAEGAAEDAKHRLGYGCVSGVDGVAKPWYLKKSGLEQDTPEKREEKSVEKPRKDAERPPAKSGKKTIEQLRAERVQRENAEKERQRRLMLGRSTPGAQSLTSKEVATGGVQQRYNSAFGYGR</sequence>
<dbReference type="PANTHER" id="PTHR22093">
    <property type="entry name" value="LEUKOCYTE RECEPTOR CLUSTER LRC MEMBER 1"/>
    <property type="match status" value="1"/>
</dbReference>
<feature type="region of interest" description="Disordered" evidence="1">
    <location>
        <begin position="153"/>
        <end position="247"/>
    </location>
</feature>
<reference evidence="3 4" key="1">
    <citation type="journal article" date="2014" name="Nat. Commun.">
        <title>Klebsormidium flaccidum genome reveals primary factors for plant terrestrial adaptation.</title>
        <authorList>
            <person name="Hori K."/>
            <person name="Maruyama F."/>
            <person name="Fujisawa T."/>
            <person name="Togashi T."/>
            <person name="Yamamoto N."/>
            <person name="Seo M."/>
            <person name="Sato S."/>
            <person name="Yamada T."/>
            <person name="Mori H."/>
            <person name="Tajima N."/>
            <person name="Moriyama T."/>
            <person name="Ikeuchi M."/>
            <person name="Watanabe M."/>
            <person name="Wada H."/>
            <person name="Kobayashi K."/>
            <person name="Saito M."/>
            <person name="Masuda T."/>
            <person name="Sasaki-Sekimoto Y."/>
            <person name="Mashiguchi K."/>
            <person name="Awai K."/>
            <person name="Shimojima M."/>
            <person name="Masuda S."/>
            <person name="Iwai M."/>
            <person name="Nobusawa T."/>
            <person name="Narise T."/>
            <person name="Kondo S."/>
            <person name="Saito H."/>
            <person name="Sato R."/>
            <person name="Murakawa M."/>
            <person name="Ihara Y."/>
            <person name="Oshima-Yamada Y."/>
            <person name="Ohtaka K."/>
            <person name="Satoh M."/>
            <person name="Sonobe K."/>
            <person name="Ishii M."/>
            <person name="Ohtani R."/>
            <person name="Kanamori-Sato M."/>
            <person name="Honoki R."/>
            <person name="Miyazaki D."/>
            <person name="Mochizuki H."/>
            <person name="Umetsu J."/>
            <person name="Higashi K."/>
            <person name="Shibata D."/>
            <person name="Kamiya Y."/>
            <person name="Sato N."/>
            <person name="Nakamura Y."/>
            <person name="Tabata S."/>
            <person name="Ida S."/>
            <person name="Kurokawa K."/>
            <person name="Ohta H."/>
        </authorList>
    </citation>
    <scope>NUCLEOTIDE SEQUENCE [LARGE SCALE GENOMIC DNA]</scope>
    <source>
        <strain evidence="3 4">NIES-2285</strain>
    </source>
</reference>
<feature type="compositionally biased region" description="Polar residues" evidence="1">
    <location>
        <begin position="86"/>
        <end position="98"/>
    </location>
</feature>
<feature type="region of interest" description="Disordered" evidence="1">
    <location>
        <begin position="29"/>
        <end position="136"/>
    </location>
</feature>
<dbReference type="InterPro" id="IPR039875">
    <property type="entry name" value="LENG1-like"/>
</dbReference>
<name>A0A1Y1IG71_KLENI</name>
<protein>
    <recommendedName>
        <fullName evidence="2">CBF1-interacting co-repressor CIR N-terminal domain-containing protein</fullName>
    </recommendedName>
</protein>
<dbReference type="STRING" id="105231.A0A1Y1IG71"/>
<evidence type="ECO:0000313" key="3">
    <source>
        <dbReference type="EMBL" id="GAQ88071.1"/>
    </source>
</evidence>
<feature type="compositionally biased region" description="Basic residues" evidence="1">
    <location>
        <begin position="52"/>
        <end position="64"/>
    </location>
</feature>
<evidence type="ECO:0000313" key="4">
    <source>
        <dbReference type="Proteomes" id="UP000054558"/>
    </source>
</evidence>
<evidence type="ECO:0000259" key="2">
    <source>
        <dbReference type="SMART" id="SM01083"/>
    </source>
</evidence>
<feature type="compositionally biased region" description="Basic and acidic residues" evidence="1">
    <location>
        <begin position="158"/>
        <end position="211"/>
    </location>
</feature>
<evidence type="ECO:0000256" key="1">
    <source>
        <dbReference type="SAM" id="MobiDB-lite"/>
    </source>
</evidence>
<dbReference type="OrthoDB" id="2021135at2759"/>
<dbReference type="OMA" id="WYEELPK"/>
<proteinExistence type="predicted"/>
<dbReference type="SMART" id="SM01083">
    <property type="entry name" value="Cir_N"/>
    <property type="match status" value="1"/>
</dbReference>
<feature type="compositionally biased region" description="Polar residues" evidence="1">
    <location>
        <begin position="220"/>
        <end position="240"/>
    </location>
</feature>
<gene>
    <name evidence="3" type="ORF">KFL_003980060</name>
</gene>
<dbReference type="EMBL" id="DF237347">
    <property type="protein sequence ID" value="GAQ88071.1"/>
    <property type="molecule type" value="Genomic_DNA"/>
</dbReference>
<feature type="compositionally biased region" description="Basic and acidic residues" evidence="1">
    <location>
        <begin position="29"/>
        <end position="51"/>
    </location>
</feature>
<keyword evidence="4" id="KW-1185">Reference proteome</keyword>
<feature type="domain" description="CBF1-interacting co-repressor CIR N-terminal" evidence="2">
    <location>
        <begin position="14"/>
        <end position="50"/>
    </location>
</feature>
<organism evidence="3 4">
    <name type="scientific">Klebsormidium nitens</name>
    <name type="common">Green alga</name>
    <name type="synonym">Ulothrix nitens</name>
    <dbReference type="NCBI Taxonomy" id="105231"/>
    <lineage>
        <taxon>Eukaryota</taxon>
        <taxon>Viridiplantae</taxon>
        <taxon>Streptophyta</taxon>
        <taxon>Klebsormidiophyceae</taxon>
        <taxon>Klebsormidiales</taxon>
        <taxon>Klebsormidiaceae</taxon>
        <taxon>Klebsormidium</taxon>
    </lineage>
</organism>